<dbReference type="Gene3D" id="3.30.160.60">
    <property type="entry name" value="Classic Zinc Finger"/>
    <property type="match status" value="2"/>
</dbReference>
<keyword evidence="7" id="KW-0804">Transcription</keyword>
<dbReference type="FunFam" id="3.30.160.60:FF:000100">
    <property type="entry name" value="Zinc finger 45-like"/>
    <property type="match status" value="1"/>
</dbReference>
<keyword evidence="8" id="KW-0539">Nucleus</keyword>
<dbReference type="InterPro" id="IPR013087">
    <property type="entry name" value="Znf_C2H2_type"/>
</dbReference>
<evidence type="ECO:0000256" key="6">
    <source>
        <dbReference type="ARBA" id="ARBA00023015"/>
    </source>
</evidence>
<feature type="domain" description="C2H2-type" evidence="10">
    <location>
        <begin position="46"/>
        <end position="74"/>
    </location>
</feature>
<dbReference type="GO" id="GO:0005634">
    <property type="term" value="C:nucleus"/>
    <property type="evidence" value="ECO:0007669"/>
    <property type="project" value="UniProtKB-SubCell"/>
</dbReference>
<feature type="domain" description="C2H2-type" evidence="10">
    <location>
        <begin position="75"/>
        <end position="98"/>
    </location>
</feature>
<keyword evidence="4 9" id="KW-0863">Zinc-finger</keyword>
<comment type="caution">
    <text evidence="11">The sequence shown here is derived from an EMBL/GenBank/DDBJ whole genome shotgun (WGS) entry which is preliminary data.</text>
</comment>
<keyword evidence="2" id="KW-0479">Metal-binding</keyword>
<keyword evidence="6" id="KW-0805">Transcription regulation</keyword>
<evidence type="ECO:0000259" key="10">
    <source>
        <dbReference type="PROSITE" id="PS50157"/>
    </source>
</evidence>
<dbReference type="SUPFAM" id="SSF57667">
    <property type="entry name" value="beta-beta-alpha zinc fingers"/>
    <property type="match status" value="2"/>
</dbReference>
<dbReference type="AlphaFoldDB" id="A0AAV0WI44"/>
<comment type="subcellular location">
    <subcellularLocation>
        <location evidence="1">Nucleus</location>
    </subcellularLocation>
</comment>
<organism evidence="11 12">
    <name type="scientific">Macrosiphum euphorbiae</name>
    <name type="common">potato aphid</name>
    <dbReference type="NCBI Taxonomy" id="13131"/>
    <lineage>
        <taxon>Eukaryota</taxon>
        <taxon>Metazoa</taxon>
        <taxon>Ecdysozoa</taxon>
        <taxon>Arthropoda</taxon>
        <taxon>Hexapoda</taxon>
        <taxon>Insecta</taxon>
        <taxon>Pterygota</taxon>
        <taxon>Neoptera</taxon>
        <taxon>Paraneoptera</taxon>
        <taxon>Hemiptera</taxon>
        <taxon>Sternorrhyncha</taxon>
        <taxon>Aphidomorpha</taxon>
        <taxon>Aphidoidea</taxon>
        <taxon>Aphididae</taxon>
        <taxon>Macrosiphini</taxon>
        <taxon>Macrosiphum</taxon>
    </lineage>
</organism>
<dbReference type="PROSITE" id="PS00028">
    <property type="entry name" value="ZINC_FINGER_C2H2_1"/>
    <property type="match status" value="3"/>
</dbReference>
<protein>
    <recommendedName>
        <fullName evidence="10">C2H2-type domain-containing protein</fullName>
    </recommendedName>
</protein>
<evidence type="ECO:0000256" key="1">
    <source>
        <dbReference type="ARBA" id="ARBA00004123"/>
    </source>
</evidence>
<keyword evidence="12" id="KW-1185">Reference proteome</keyword>
<evidence type="ECO:0000256" key="9">
    <source>
        <dbReference type="PROSITE-ProRule" id="PRU00042"/>
    </source>
</evidence>
<accession>A0AAV0WI44</accession>
<evidence type="ECO:0000256" key="2">
    <source>
        <dbReference type="ARBA" id="ARBA00022723"/>
    </source>
</evidence>
<dbReference type="GO" id="GO:0008270">
    <property type="term" value="F:zinc ion binding"/>
    <property type="evidence" value="ECO:0007669"/>
    <property type="project" value="UniProtKB-KW"/>
</dbReference>
<dbReference type="EMBL" id="CARXXK010000002">
    <property type="protein sequence ID" value="CAI6355624.1"/>
    <property type="molecule type" value="Genomic_DNA"/>
</dbReference>
<keyword evidence="3" id="KW-0677">Repeat</keyword>
<sequence>MPFRKHSKDDFKLETLTEKCVHCPAKFLFKSWLVRHLSRHVDIDKFNCMDCELTFKSNKEMEYHHNRCHTGLKPFACDECDAAFHAPNTLHNHRRRRH</sequence>
<evidence type="ECO:0000256" key="8">
    <source>
        <dbReference type="ARBA" id="ARBA00023242"/>
    </source>
</evidence>
<proteinExistence type="predicted"/>
<name>A0AAV0WI44_9HEMI</name>
<dbReference type="PROSITE" id="PS50157">
    <property type="entry name" value="ZINC_FINGER_C2H2_2"/>
    <property type="match status" value="2"/>
</dbReference>
<gene>
    <name evidence="11" type="ORF">MEUPH1_LOCUS11455</name>
</gene>
<keyword evidence="5" id="KW-0862">Zinc</keyword>
<dbReference type="InterPro" id="IPR050636">
    <property type="entry name" value="C2H2-ZF_domain-containing"/>
</dbReference>
<dbReference type="PANTHER" id="PTHR47772:SF12">
    <property type="entry name" value="RB-ASSOCIATED KRAB ZINC FINGER-RELATED"/>
    <property type="match status" value="1"/>
</dbReference>
<dbReference type="Proteomes" id="UP001160148">
    <property type="component" value="Unassembled WGS sequence"/>
</dbReference>
<dbReference type="InterPro" id="IPR036236">
    <property type="entry name" value="Znf_C2H2_sf"/>
</dbReference>
<evidence type="ECO:0000256" key="7">
    <source>
        <dbReference type="ARBA" id="ARBA00023163"/>
    </source>
</evidence>
<evidence type="ECO:0000256" key="4">
    <source>
        <dbReference type="ARBA" id="ARBA00022771"/>
    </source>
</evidence>
<dbReference type="SMART" id="SM00355">
    <property type="entry name" value="ZnF_C2H2"/>
    <property type="match status" value="3"/>
</dbReference>
<dbReference type="PANTHER" id="PTHR47772">
    <property type="entry name" value="ZINC FINGER PROTEIN 200"/>
    <property type="match status" value="1"/>
</dbReference>
<evidence type="ECO:0000256" key="3">
    <source>
        <dbReference type="ARBA" id="ARBA00022737"/>
    </source>
</evidence>
<reference evidence="11 12" key="1">
    <citation type="submission" date="2023-01" db="EMBL/GenBank/DDBJ databases">
        <authorList>
            <person name="Whitehead M."/>
        </authorList>
    </citation>
    <scope>NUCLEOTIDE SEQUENCE [LARGE SCALE GENOMIC DNA]</scope>
</reference>
<evidence type="ECO:0000313" key="11">
    <source>
        <dbReference type="EMBL" id="CAI6355624.1"/>
    </source>
</evidence>
<evidence type="ECO:0000256" key="5">
    <source>
        <dbReference type="ARBA" id="ARBA00022833"/>
    </source>
</evidence>
<evidence type="ECO:0000313" key="12">
    <source>
        <dbReference type="Proteomes" id="UP001160148"/>
    </source>
</evidence>